<feature type="region of interest" description="Disordered" evidence="1">
    <location>
        <begin position="14"/>
        <end position="85"/>
    </location>
</feature>
<evidence type="ECO:0000313" key="2">
    <source>
        <dbReference type="EMBL" id="CAG6746843.1"/>
    </source>
</evidence>
<dbReference type="EMBL" id="HBUF01511891">
    <property type="protein sequence ID" value="CAG6746843.1"/>
    <property type="molecule type" value="Transcribed_RNA"/>
</dbReference>
<evidence type="ECO:0000256" key="1">
    <source>
        <dbReference type="SAM" id="MobiDB-lite"/>
    </source>
</evidence>
<proteinExistence type="predicted"/>
<protein>
    <submittedName>
        <fullName evidence="2">Uncharacterized protein</fullName>
    </submittedName>
</protein>
<dbReference type="AlphaFoldDB" id="A0A8D8ZFG9"/>
<feature type="compositionally biased region" description="Basic residues" evidence="1">
    <location>
        <begin position="41"/>
        <end position="51"/>
    </location>
</feature>
<name>A0A8D8ZFG9_9HEMI</name>
<reference evidence="2" key="1">
    <citation type="submission" date="2021-05" db="EMBL/GenBank/DDBJ databases">
        <authorList>
            <person name="Alioto T."/>
            <person name="Alioto T."/>
            <person name="Gomez Garrido J."/>
        </authorList>
    </citation>
    <scope>NUCLEOTIDE SEQUENCE</scope>
</reference>
<accession>A0A8D8ZFG9</accession>
<sequence>MDDLDALLADLQNTITPSPGFKGGKDHLYSNSHDNQVSPPPHHHHHHHHHNGSSPHHYGTLAEEVQGSDPEPKYTPHHGPPPPVAVLLRECAANPPSPPPATLNSVGTMTSNQGLSISPLRFRTTSTNALPCWGVPTLTMSRTGGRPTRMGGLRFCSQHPRTRRRREEGVEEEG</sequence>
<feature type="region of interest" description="Disordered" evidence="1">
    <location>
        <begin position="141"/>
        <end position="174"/>
    </location>
</feature>
<organism evidence="2">
    <name type="scientific">Cacopsylla melanoneura</name>
    <dbReference type="NCBI Taxonomy" id="428564"/>
    <lineage>
        <taxon>Eukaryota</taxon>
        <taxon>Metazoa</taxon>
        <taxon>Ecdysozoa</taxon>
        <taxon>Arthropoda</taxon>
        <taxon>Hexapoda</taxon>
        <taxon>Insecta</taxon>
        <taxon>Pterygota</taxon>
        <taxon>Neoptera</taxon>
        <taxon>Paraneoptera</taxon>
        <taxon>Hemiptera</taxon>
        <taxon>Sternorrhyncha</taxon>
        <taxon>Psylloidea</taxon>
        <taxon>Psyllidae</taxon>
        <taxon>Psyllinae</taxon>
        <taxon>Cacopsylla</taxon>
    </lineage>
</organism>